<dbReference type="PANTHER" id="PTHR13136:SF11">
    <property type="entry name" value="TESTIS-EXPRESSED PROTEIN 30"/>
    <property type="match status" value="1"/>
</dbReference>
<organism evidence="2 3">
    <name type="scientific">Pelobates cultripes</name>
    <name type="common">Western spadefoot toad</name>
    <dbReference type="NCBI Taxonomy" id="61616"/>
    <lineage>
        <taxon>Eukaryota</taxon>
        <taxon>Metazoa</taxon>
        <taxon>Chordata</taxon>
        <taxon>Craniata</taxon>
        <taxon>Vertebrata</taxon>
        <taxon>Euteleostomi</taxon>
        <taxon>Amphibia</taxon>
        <taxon>Batrachia</taxon>
        <taxon>Anura</taxon>
        <taxon>Pelobatoidea</taxon>
        <taxon>Pelobatidae</taxon>
        <taxon>Pelobates</taxon>
    </lineage>
</organism>
<dbReference type="AlphaFoldDB" id="A0AAD1R478"/>
<protein>
    <submittedName>
        <fullName evidence="2">Testis-expressed sequence 30, partial</fullName>
    </submittedName>
</protein>
<dbReference type="Pfam" id="PF20408">
    <property type="entry name" value="Abhydrolase_11"/>
    <property type="match status" value="1"/>
</dbReference>
<dbReference type="InterPro" id="IPR029058">
    <property type="entry name" value="AB_hydrolase_fold"/>
</dbReference>
<accession>A0AAD1R478</accession>
<name>A0AAD1R478_PELCU</name>
<dbReference type="InterPro" id="IPR026555">
    <property type="entry name" value="NSL3/Tex30"/>
</dbReference>
<proteinExistence type="predicted"/>
<dbReference type="EMBL" id="OW240912">
    <property type="protein sequence ID" value="CAH2223577.1"/>
    <property type="molecule type" value="Genomic_DNA"/>
</dbReference>
<gene>
    <name evidence="2" type="ORF">PECUL_23A023182</name>
</gene>
<dbReference type="PANTHER" id="PTHR13136">
    <property type="entry name" value="TESTIS DEVELOPMENT PROTEIN PRTD"/>
    <property type="match status" value="1"/>
</dbReference>
<dbReference type="Gene3D" id="3.40.50.1820">
    <property type="entry name" value="alpha/beta hydrolase"/>
    <property type="match status" value="1"/>
</dbReference>
<evidence type="ECO:0000313" key="3">
    <source>
        <dbReference type="Proteomes" id="UP001295444"/>
    </source>
</evidence>
<dbReference type="Proteomes" id="UP001295444">
    <property type="component" value="Chromosome 01"/>
</dbReference>
<evidence type="ECO:0000259" key="1">
    <source>
        <dbReference type="Pfam" id="PF20408"/>
    </source>
</evidence>
<keyword evidence="3" id="KW-1185">Reference proteome</keyword>
<dbReference type="InterPro" id="IPR046879">
    <property type="entry name" value="KANL3/Tex30_Abhydrolase"/>
</dbReference>
<evidence type="ECO:0000313" key="2">
    <source>
        <dbReference type="EMBL" id="CAH2223577.1"/>
    </source>
</evidence>
<sequence length="222" mass="24764">MCDYMEESIKIPFGKKDVDAVFTVPSTCSRLMYAVILTHGAGGDMNYPPLVSLAKYLATHRVLCLRFTCKGLNFAHRTKVYTAVLEYLKSCKERKIAGVFLAGRSMGSRAAAAVMRRASEDDDEFVRGLICLSYPLHPPNTKNKLRDEDLLLIINPVLFVSGSLDDMCDKRLMADLITKMKAPVQIHLVENANHGMAVKGKTMEDVTSEINETVLSWIQKNC</sequence>
<reference evidence="2" key="1">
    <citation type="submission" date="2022-03" db="EMBL/GenBank/DDBJ databases">
        <authorList>
            <person name="Alioto T."/>
            <person name="Alioto T."/>
            <person name="Gomez Garrido J."/>
        </authorList>
    </citation>
    <scope>NUCLEOTIDE SEQUENCE</scope>
</reference>
<feature type="domain" description="KANL3/Tex30 alpha/beta hydrolase-like" evidence="1">
    <location>
        <begin position="34"/>
        <end position="217"/>
    </location>
</feature>
<dbReference type="SUPFAM" id="SSF53474">
    <property type="entry name" value="alpha/beta-Hydrolases"/>
    <property type="match status" value="1"/>
</dbReference>